<dbReference type="PRINTS" id="PR00057">
    <property type="entry name" value="NFKBTNSCPFCT"/>
</dbReference>
<evidence type="ECO:0000256" key="12">
    <source>
        <dbReference type="SAM" id="MobiDB-lite"/>
    </source>
</evidence>
<keyword evidence="7" id="KW-0238">DNA-binding</keyword>
<evidence type="ECO:0000256" key="8">
    <source>
        <dbReference type="ARBA" id="ARBA00023159"/>
    </source>
</evidence>
<keyword evidence="10" id="KW-0539">Nucleus</keyword>
<dbReference type="InterPro" id="IPR008967">
    <property type="entry name" value="p53-like_TF_DNA-bd_sf"/>
</dbReference>
<keyword evidence="4" id="KW-0677">Repeat</keyword>
<evidence type="ECO:0000256" key="11">
    <source>
        <dbReference type="PROSITE-ProRule" id="PRU00023"/>
    </source>
</evidence>
<dbReference type="SUPFAM" id="SSF49417">
    <property type="entry name" value="p53-like transcription factors"/>
    <property type="match status" value="1"/>
</dbReference>
<feature type="repeat" description="ANK" evidence="11">
    <location>
        <begin position="477"/>
        <end position="509"/>
    </location>
</feature>
<feature type="domain" description="RHD" evidence="14">
    <location>
        <begin position="27"/>
        <end position="230"/>
    </location>
</feature>
<dbReference type="Pfam" id="PF12796">
    <property type="entry name" value="Ank_2"/>
    <property type="match status" value="1"/>
</dbReference>
<evidence type="ECO:0000256" key="6">
    <source>
        <dbReference type="ARBA" id="ARBA00023043"/>
    </source>
</evidence>
<feature type="repeat" description="ANK" evidence="11">
    <location>
        <begin position="546"/>
        <end position="578"/>
    </location>
</feature>
<feature type="region of interest" description="Disordered" evidence="12">
    <location>
        <begin position="369"/>
        <end position="390"/>
    </location>
</feature>
<feature type="region of interest" description="Disordered" evidence="12">
    <location>
        <begin position="406"/>
        <end position="433"/>
    </location>
</feature>
<dbReference type="InterPro" id="IPR030492">
    <property type="entry name" value="RHD_CS"/>
</dbReference>
<dbReference type="Pfam" id="PF00554">
    <property type="entry name" value="RHD_DNA_bind"/>
    <property type="match status" value="1"/>
</dbReference>
<feature type="signal peptide" evidence="13">
    <location>
        <begin position="1"/>
        <end position="26"/>
    </location>
</feature>
<dbReference type="CDD" id="cd01177">
    <property type="entry name" value="IPT_NFkappaB"/>
    <property type="match status" value="1"/>
</dbReference>
<dbReference type="InterPro" id="IPR014756">
    <property type="entry name" value="Ig_E-set"/>
</dbReference>
<reference evidence="15" key="3">
    <citation type="submission" date="2020-05" db="EMBL/GenBank/DDBJ databases">
        <title>Electrophorus electricus (electric eel) genome, fEleEle1, primary haplotype.</title>
        <authorList>
            <person name="Myers G."/>
            <person name="Meyer A."/>
            <person name="Fedrigo O."/>
            <person name="Formenti G."/>
            <person name="Rhie A."/>
            <person name="Tracey A."/>
            <person name="Sims Y."/>
            <person name="Jarvis E.D."/>
        </authorList>
    </citation>
    <scope>NUCLEOTIDE SEQUENCE [LARGE SCALE GENOMIC DNA]</scope>
</reference>
<keyword evidence="3" id="KW-0963">Cytoplasm</keyword>
<dbReference type="GeneTree" id="ENSGT00940000158625"/>
<dbReference type="InterPro" id="IPR002909">
    <property type="entry name" value="IPT_dom"/>
</dbReference>
<evidence type="ECO:0000256" key="13">
    <source>
        <dbReference type="SAM" id="SignalP"/>
    </source>
</evidence>
<dbReference type="PANTHER" id="PTHR24169:SF9">
    <property type="entry name" value="NUCLEAR FACTOR NF-KAPPA-B P105 SUBUNIT"/>
    <property type="match status" value="1"/>
</dbReference>
<dbReference type="FunFam" id="2.60.40.10:FF:000046">
    <property type="entry name" value="Nuclear factor NF-kappa-B p105 subunit"/>
    <property type="match status" value="1"/>
</dbReference>
<dbReference type="SMART" id="SM00429">
    <property type="entry name" value="IPT"/>
    <property type="match status" value="1"/>
</dbReference>
<feature type="repeat" description="ANK" evidence="11">
    <location>
        <begin position="614"/>
        <end position="646"/>
    </location>
</feature>
<feature type="chain" id="PRO_5044297685" description="RHD domain-containing protein" evidence="13">
    <location>
        <begin position="27"/>
        <end position="831"/>
    </location>
</feature>
<keyword evidence="16" id="KW-1185">Reference proteome</keyword>
<dbReference type="GO" id="GO:0035525">
    <property type="term" value="C:NF-kappaB p50/p65 complex"/>
    <property type="evidence" value="ECO:0007669"/>
    <property type="project" value="TreeGrafter"/>
</dbReference>
<reference evidence="15" key="4">
    <citation type="submission" date="2025-08" db="UniProtKB">
        <authorList>
            <consortium name="Ensembl"/>
        </authorList>
    </citation>
    <scope>IDENTIFICATION</scope>
</reference>
<dbReference type="FunFam" id="2.60.40.340:FF:000004">
    <property type="entry name" value="Nuclear factor NF-kappa-B p105 subunit isoform 1"/>
    <property type="match status" value="1"/>
</dbReference>
<dbReference type="InterPro" id="IPR036770">
    <property type="entry name" value="Ankyrin_rpt-contain_sf"/>
</dbReference>
<dbReference type="Ensembl" id="ENSEEET00000041893.2">
    <property type="protein sequence ID" value="ENSEEEP00000041414.2"/>
    <property type="gene ID" value="ENSEEEG00000019023.2"/>
</dbReference>
<dbReference type="Gene3D" id="2.60.40.340">
    <property type="entry name" value="Rel homology domain (RHD), DNA-binding domain"/>
    <property type="match status" value="1"/>
</dbReference>
<dbReference type="GO" id="GO:0009653">
    <property type="term" value="P:anatomical structure morphogenesis"/>
    <property type="evidence" value="ECO:0007669"/>
    <property type="project" value="UniProtKB-ARBA"/>
</dbReference>
<dbReference type="Pfam" id="PF00023">
    <property type="entry name" value="Ank"/>
    <property type="match status" value="2"/>
</dbReference>
<proteinExistence type="predicted"/>
<keyword evidence="9" id="KW-0804">Transcription</keyword>
<dbReference type="GO" id="GO:0007165">
    <property type="term" value="P:signal transduction"/>
    <property type="evidence" value="ECO:0007669"/>
    <property type="project" value="InterPro"/>
</dbReference>
<name>A0A4W4GYU6_ELEEL</name>
<reference evidence="16" key="2">
    <citation type="journal article" date="2017" name="Sci. Adv.">
        <title>A tail of two voltages: Proteomic comparison of the three electric organs of the electric eel.</title>
        <authorList>
            <person name="Traeger L.L."/>
            <person name="Sabat G."/>
            <person name="Barrett-Wilt G.A."/>
            <person name="Wells G.B."/>
            <person name="Sussman M.R."/>
        </authorList>
    </citation>
    <scope>NUCLEOTIDE SEQUENCE [LARGE SCALE GENOMIC DNA]</scope>
</reference>
<evidence type="ECO:0000256" key="9">
    <source>
        <dbReference type="ARBA" id="ARBA00023163"/>
    </source>
</evidence>
<evidence type="ECO:0000256" key="2">
    <source>
        <dbReference type="ARBA" id="ARBA00004496"/>
    </source>
</evidence>
<sequence>MRSTLWFEYSGLLLFNIFSCCLFSVALEGPCLQITEQPKQRGFRFRYGCEGPSHGGLPGASSEKNRKTYPQVKICNYHGPARVVVQLVTNTKHPNLHAHSLVGKQCEKGICISDLQPKDSCISFPNLGILHVTKKNVSKTLEDRMSEAYILGYNYGVAIHPDIDSLSGETHIHRELTGRTVQSAAQQAKDMDLSVVRLMFTAFLPDGEGGFTRRLDPVISEPIYDSKAPNASNLKIVRMDRTAGCVTGGEEVYLLCDKVQKDDIQVRFYEEDETGNSWEAFGDFSPTDVHRQFAIVFKTPKYRDQNLQKPISVFVQLKRKSDNETSEPKPFTYHPQIIDKEEVQRKRQKTLPNFPDYGGAGGGASNMYRGTGGGPTAGGGHSSGGGAGARQPVQTAVQTLALLCPGAGQGPVEDTDEDGDCDPDEDPASGGGIRAHVRAGVTAAGEGIEESGAVDPEPAGETNPAVVPTRLLSISFVSQTPLHLAVVTRQKEAAEALLMAEADVTLTDRHGNTALHLAAQQKDGEMVQLLLRHRAALELTAMANTAGLCPLHLAVVANSLGSVRALLKSGASPEVQERTSGRTPLHLATEHDNVSLAGCLLLEGDAKVDSLTYNGSTPLHIAAGRGSPKLSALLVAAGADPRKENFEPLFFSDEECSALDEEAEDDEGYVPGTTPLNMAASPEVREILNGKPYQPSIAVEPQGDMRDLDGETKRALCQCVEESLGGWENLAQALGLGVLTNAFRLCPQPTSALMDSYEVSGGTIRELLAGLKSVGNSGAVRILQEHCMCDDTDNMHTTQPLPGRNHPLANTHTHTQTQSASLFSHILCSCH</sequence>
<dbReference type="InterPro" id="IPR032397">
    <property type="entry name" value="RHD_dimer"/>
</dbReference>
<dbReference type="InterPro" id="IPR011029">
    <property type="entry name" value="DEATH-like_dom_sf"/>
</dbReference>
<dbReference type="PANTHER" id="PTHR24169">
    <property type="entry name" value="NUCLEAR FACTOR NF-KAPPA-B PROTEIN"/>
    <property type="match status" value="1"/>
</dbReference>
<dbReference type="PROSITE" id="PS01204">
    <property type="entry name" value="REL_1"/>
    <property type="match status" value="1"/>
</dbReference>
<dbReference type="Gene3D" id="1.25.40.20">
    <property type="entry name" value="Ankyrin repeat-containing domain"/>
    <property type="match status" value="1"/>
</dbReference>
<dbReference type="GO" id="GO:0060429">
    <property type="term" value="P:epithelium development"/>
    <property type="evidence" value="ECO:0007669"/>
    <property type="project" value="UniProtKB-ARBA"/>
</dbReference>
<reference evidence="15" key="5">
    <citation type="submission" date="2025-09" db="UniProtKB">
        <authorList>
            <consortium name="Ensembl"/>
        </authorList>
    </citation>
    <scope>IDENTIFICATION</scope>
</reference>
<feature type="compositionally biased region" description="Gly residues" evidence="12">
    <location>
        <begin position="369"/>
        <end position="388"/>
    </location>
</feature>
<evidence type="ECO:0000313" key="15">
    <source>
        <dbReference type="Ensembl" id="ENSEEEP00000041414.2"/>
    </source>
</evidence>
<organism evidence="15 16">
    <name type="scientific">Electrophorus electricus</name>
    <name type="common">Electric eel</name>
    <name type="synonym">Gymnotus electricus</name>
    <dbReference type="NCBI Taxonomy" id="8005"/>
    <lineage>
        <taxon>Eukaryota</taxon>
        <taxon>Metazoa</taxon>
        <taxon>Chordata</taxon>
        <taxon>Craniata</taxon>
        <taxon>Vertebrata</taxon>
        <taxon>Euteleostomi</taxon>
        <taxon>Actinopterygii</taxon>
        <taxon>Neopterygii</taxon>
        <taxon>Teleostei</taxon>
        <taxon>Ostariophysi</taxon>
        <taxon>Gymnotiformes</taxon>
        <taxon>Gymnotoidei</taxon>
        <taxon>Gymnotidae</taxon>
        <taxon>Electrophorus</taxon>
    </lineage>
</organism>
<dbReference type="SUPFAM" id="SSF48403">
    <property type="entry name" value="Ankyrin repeat"/>
    <property type="match status" value="1"/>
</dbReference>
<dbReference type="SUPFAM" id="SSF81296">
    <property type="entry name" value="E set domains"/>
    <property type="match status" value="1"/>
</dbReference>
<feature type="repeat" description="ANK" evidence="11">
    <location>
        <begin position="580"/>
        <end position="613"/>
    </location>
</feature>
<dbReference type="GO" id="GO:0007399">
    <property type="term" value="P:nervous system development"/>
    <property type="evidence" value="ECO:0007669"/>
    <property type="project" value="UniProtKB-ARBA"/>
</dbReference>
<keyword evidence="13" id="KW-0732">Signal</keyword>
<protein>
    <recommendedName>
        <fullName evidence="14">RHD domain-containing protein</fullName>
    </recommendedName>
</protein>
<evidence type="ECO:0000256" key="3">
    <source>
        <dbReference type="ARBA" id="ARBA00022490"/>
    </source>
</evidence>
<keyword evidence="6 11" id="KW-0040">ANK repeat</keyword>
<dbReference type="Proteomes" id="UP000314983">
    <property type="component" value="Chromosome 1"/>
</dbReference>
<dbReference type="InterPro" id="IPR033926">
    <property type="entry name" value="IPT_NFkappaB"/>
</dbReference>
<keyword evidence="8" id="KW-0010">Activator</keyword>
<keyword evidence="5" id="KW-0805">Transcription regulation</keyword>
<evidence type="ECO:0000256" key="7">
    <source>
        <dbReference type="ARBA" id="ARBA00023125"/>
    </source>
</evidence>
<dbReference type="AlphaFoldDB" id="A0A4W4GYU6"/>
<evidence type="ECO:0000313" key="16">
    <source>
        <dbReference type="Proteomes" id="UP000314983"/>
    </source>
</evidence>
<evidence type="ECO:0000256" key="4">
    <source>
        <dbReference type="ARBA" id="ARBA00022737"/>
    </source>
</evidence>
<dbReference type="Gene3D" id="2.60.40.10">
    <property type="entry name" value="Immunoglobulins"/>
    <property type="match status" value="1"/>
</dbReference>
<dbReference type="Gene3D" id="1.10.533.10">
    <property type="entry name" value="Death Domain, Fas"/>
    <property type="match status" value="1"/>
</dbReference>
<dbReference type="GO" id="GO:0000978">
    <property type="term" value="F:RNA polymerase II cis-regulatory region sequence-specific DNA binding"/>
    <property type="evidence" value="ECO:0007669"/>
    <property type="project" value="TreeGrafter"/>
</dbReference>
<accession>A0A4W4GYU6</accession>
<dbReference type="InterPro" id="IPR013783">
    <property type="entry name" value="Ig-like_fold"/>
</dbReference>
<dbReference type="InterPro" id="IPR011539">
    <property type="entry name" value="RHD_DNA_bind_dom"/>
</dbReference>
<evidence type="ECO:0000256" key="10">
    <source>
        <dbReference type="ARBA" id="ARBA00023242"/>
    </source>
</evidence>
<dbReference type="PROSITE" id="PS50297">
    <property type="entry name" value="ANK_REP_REGION"/>
    <property type="match status" value="5"/>
</dbReference>
<dbReference type="InterPro" id="IPR000451">
    <property type="entry name" value="NFkB/Dor"/>
</dbReference>
<dbReference type="InterPro" id="IPR037059">
    <property type="entry name" value="RHD_DNA_bind_dom_sf"/>
</dbReference>
<dbReference type="Pfam" id="PF16179">
    <property type="entry name" value="RHD_dimer"/>
    <property type="match status" value="1"/>
</dbReference>
<feature type="compositionally biased region" description="Acidic residues" evidence="12">
    <location>
        <begin position="413"/>
        <end position="427"/>
    </location>
</feature>
<evidence type="ECO:0000256" key="5">
    <source>
        <dbReference type="ARBA" id="ARBA00023015"/>
    </source>
</evidence>
<dbReference type="GO" id="GO:0000981">
    <property type="term" value="F:DNA-binding transcription factor activity, RNA polymerase II-specific"/>
    <property type="evidence" value="ECO:0007669"/>
    <property type="project" value="TreeGrafter"/>
</dbReference>
<dbReference type="PROSITE" id="PS50088">
    <property type="entry name" value="ANK_REPEAT"/>
    <property type="match status" value="5"/>
</dbReference>
<evidence type="ECO:0000259" key="14">
    <source>
        <dbReference type="PROSITE" id="PS50254"/>
    </source>
</evidence>
<reference evidence="16" key="1">
    <citation type="journal article" date="2014" name="Science">
        <title>Nonhuman genetics. Genomic basis for the convergent evolution of electric organs.</title>
        <authorList>
            <person name="Gallant J.R."/>
            <person name="Traeger L.L."/>
            <person name="Volkening J.D."/>
            <person name="Moffett H."/>
            <person name="Chen P.H."/>
            <person name="Novina C.D."/>
            <person name="Phillips G.N.Jr."/>
            <person name="Anand R."/>
            <person name="Wells G.B."/>
            <person name="Pinch M."/>
            <person name="Guth R."/>
            <person name="Unguez G.A."/>
            <person name="Albert J.S."/>
            <person name="Zakon H.H."/>
            <person name="Samanta M.P."/>
            <person name="Sussman M.R."/>
        </authorList>
    </citation>
    <scope>NUCLEOTIDE SEQUENCE [LARGE SCALE GENOMIC DNA]</scope>
</reference>
<dbReference type="SMART" id="SM00005">
    <property type="entry name" value="DEATH"/>
    <property type="match status" value="1"/>
</dbReference>
<feature type="repeat" description="ANK" evidence="11">
    <location>
        <begin position="510"/>
        <end position="542"/>
    </location>
</feature>
<dbReference type="SMART" id="SM00248">
    <property type="entry name" value="ANK"/>
    <property type="match status" value="5"/>
</dbReference>
<dbReference type="Pfam" id="PF00531">
    <property type="entry name" value="Death"/>
    <property type="match status" value="1"/>
</dbReference>
<dbReference type="InterPro" id="IPR002110">
    <property type="entry name" value="Ankyrin_rpt"/>
</dbReference>
<gene>
    <name evidence="15" type="primary">NFKB1</name>
</gene>
<dbReference type="SUPFAM" id="SSF47986">
    <property type="entry name" value="DEATH domain"/>
    <property type="match status" value="1"/>
</dbReference>
<dbReference type="PROSITE" id="PS50254">
    <property type="entry name" value="REL_2"/>
    <property type="match status" value="1"/>
</dbReference>
<dbReference type="GO" id="GO:0005737">
    <property type="term" value="C:cytoplasm"/>
    <property type="evidence" value="ECO:0007669"/>
    <property type="project" value="UniProtKB-SubCell"/>
</dbReference>
<dbReference type="InterPro" id="IPR000488">
    <property type="entry name" value="Death_dom"/>
</dbReference>
<evidence type="ECO:0000256" key="1">
    <source>
        <dbReference type="ARBA" id="ARBA00004123"/>
    </source>
</evidence>
<comment type="subcellular location">
    <subcellularLocation>
        <location evidence="2">Cytoplasm</location>
    </subcellularLocation>
    <subcellularLocation>
        <location evidence="1">Nucleus</location>
    </subcellularLocation>
</comment>